<dbReference type="InterPro" id="IPR035069">
    <property type="entry name" value="TTHA1013/TTHA0281-like"/>
</dbReference>
<proteinExistence type="predicted"/>
<evidence type="ECO:0000259" key="1">
    <source>
        <dbReference type="Pfam" id="PF15919"/>
    </source>
</evidence>
<dbReference type="Pfam" id="PF15919">
    <property type="entry name" value="HicB_lk_antitox"/>
    <property type="match status" value="1"/>
</dbReference>
<feature type="domain" description="HicB-like antitoxin of toxin-antitoxin system" evidence="1">
    <location>
        <begin position="49"/>
        <end position="108"/>
    </location>
</feature>
<dbReference type="AlphaFoldDB" id="A0A919T2S7"/>
<comment type="caution">
    <text evidence="2">The sequence shown here is derived from an EMBL/GenBank/DDBJ whole genome shotgun (WGS) entry which is preliminary data.</text>
</comment>
<sequence length="116" mass="12558">MRGSHRQYKRPIKRGRVTIAGNQAGTCYRPRAKHPETRWSVRGQLVSAYAVVVERAEDGGFGAWSPDLPGCVALGDSREDALAEMRDAIAFHLDGLREAGEPVPAPTAEAVDLFAA</sequence>
<dbReference type="InterPro" id="IPR031807">
    <property type="entry name" value="HicB-like"/>
</dbReference>
<dbReference type="Gene3D" id="3.30.160.250">
    <property type="match status" value="1"/>
</dbReference>
<dbReference type="PANTHER" id="PTHR34504">
    <property type="entry name" value="ANTITOXIN HICB"/>
    <property type="match status" value="1"/>
</dbReference>
<keyword evidence="3" id="KW-1185">Reference proteome</keyword>
<dbReference type="EMBL" id="BOQP01000071">
    <property type="protein sequence ID" value="GIM84818.1"/>
    <property type="molecule type" value="Genomic_DNA"/>
</dbReference>
<gene>
    <name evidence="2" type="ORF">Aco04nite_93310</name>
</gene>
<evidence type="ECO:0000313" key="3">
    <source>
        <dbReference type="Proteomes" id="UP000680865"/>
    </source>
</evidence>
<organism evidence="2 3">
    <name type="scientific">Winogradskya consettensis</name>
    <dbReference type="NCBI Taxonomy" id="113560"/>
    <lineage>
        <taxon>Bacteria</taxon>
        <taxon>Bacillati</taxon>
        <taxon>Actinomycetota</taxon>
        <taxon>Actinomycetes</taxon>
        <taxon>Micromonosporales</taxon>
        <taxon>Micromonosporaceae</taxon>
        <taxon>Winogradskya</taxon>
    </lineage>
</organism>
<dbReference type="PANTHER" id="PTHR34504:SF2">
    <property type="entry name" value="UPF0150 PROTEIN SSL0259"/>
    <property type="match status" value="1"/>
</dbReference>
<accession>A0A919T2S7</accession>
<protein>
    <recommendedName>
        <fullName evidence="1">HicB-like antitoxin of toxin-antitoxin system domain-containing protein</fullName>
    </recommendedName>
</protein>
<dbReference type="SUPFAM" id="SSF143100">
    <property type="entry name" value="TTHA1013/TTHA0281-like"/>
    <property type="match status" value="1"/>
</dbReference>
<reference evidence="2" key="1">
    <citation type="submission" date="2021-03" db="EMBL/GenBank/DDBJ databases">
        <title>Whole genome shotgun sequence of Actinoplanes consettensis NBRC 14913.</title>
        <authorList>
            <person name="Komaki H."/>
            <person name="Tamura T."/>
        </authorList>
    </citation>
    <scope>NUCLEOTIDE SEQUENCE</scope>
    <source>
        <strain evidence="2">NBRC 14913</strain>
    </source>
</reference>
<dbReference type="InterPro" id="IPR051404">
    <property type="entry name" value="TA_system_antitoxin"/>
</dbReference>
<evidence type="ECO:0000313" key="2">
    <source>
        <dbReference type="EMBL" id="GIM84818.1"/>
    </source>
</evidence>
<name>A0A919T2S7_9ACTN</name>
<dbReference type="Proteomes" id="UP000680865">
    <property type="component" value="Unassembled WGS sequence"/>
</dbReference>